<evidence type="ECO:0000256" key="3">
    <source>
        <dbReference type="PROSITE-ProRule" id="PRU00267"/>
    </source>
</evidence>
<dbReference type="Gene3D" id="1.10.30.10">
    <property type="entry name" value="High mobility group box domain"/>
    <property type="match status" value="1"/>
</dbReference>
<organism evidence="5 6">
    <name type="scientific">Armillaria luteobubalina</name>
    <dbReference type="NCBI Taxonomy" id="153913"/>
    <lineage>
        <taxon>Eukaryota</taxon>
        <taxon>Fungi</taxon>
        <taxon>Dikarya</taxon>
        <taxon>Basidiomycota</taxon>
        <taxon>Agaricomycotina</taxon>
        <taxon>Agaricomycetes</taxon>
        <taxon>Agaricomycetidae</taxon>
        <taxon>Agaricales</taxon>
        <taxon>Marasmiineae</taxon>
        <taxon>Physalacriaceae</taxon>
        <taxon>Armillaria</taxon>
    </lineage>
</organism>
<dbReference type="EMBL" id="JAUEPU010000035">
    <property type="protein sequence ID" value="KAK0489927.1"/>
    <property type="molecule type" value="Genomic_DNA"/>
</dbReference>
<evidence type="ECO:0000313" key="5">
    <source>
        <dbReference type="EMBL" id="KAK0489927.1"/>
    </source>
</evidence>
<sequence length="135" mass="15431">PSFWGHQPSPLLQHIPSTPTPTLAMALPTPVLSTAVLSNGLPQPPSVIEIKNTHASKQRPGHIPRPCNAFILFRIEFIRQNSVPQSVEKNNRNLSRIAGHVWRGMAEFQRHPWKALAEEEKIRHARRWPDYKFQP</sequence>
<dbReference type="GO" id="GO:0005634">
    <property type="term" value="C:nucleus"/>
    <property type="evidence" value="ECO:0007669"/>
    <property type="project" value="UniProtKB-UniRule"/>
</dbReference>
<dbReference type="InterPro" id="IPR009071">
    <property type="entry name" value="HMG_box_dom"/>
</dbReference>
<dbReference type="SUPFAM" id="SSF47095">
    <property type="entry name" value="HMG-box"/>
    <property type="match status" value="1"/>
</dbReference>
<dbReference type="GO" id="GO:0000981">
    <property type="term" value="F:DNA-binding transcription factor activity, RNA polymerase II-specific"/>
    <property type="evidence" value="ECO:0007669"/>
    <property type="project" value="TreeGrafter"/>
</dbReference>
<dbReference type="Proteomes" id="UP001175228">
    <property type="component" value="Unassembled WGS sequence"/>
</dbReference>
<evidence type="ECO:0000259" key="4">
    <source>
        <dbReference type="PROSITE" id="PS50118"/>
    </source>
</evidence>
<dbReference type="PANTHER" id="PTHR45789">
    <property type="entry name" value="FI18025P1"/>
    <property type="match status" value="1"/>
</dbReference>
<name>A0AA39UHS5_9AGAR</name>
<dbReference type="InterPro" id="IPR051356">
    <property type="entry name" value="SOX/SOX-like_TF"/>
</dbReference>
<dbReference type="Pfam" id="PF00505">
    <property type="entry name" value="HMG_box"/>
    <property type="match status" value="1"/>
</dbReference>
<dbReference type="SMART" id="SM00398">
    <property type="entry name" value="HMG"/>
    <property type="match status" value="1"/>
</dbReference>
<protein>
    <recommendedName>
        <fullName evidence="4">HMG box domain-containing protein</fullName>
    </recommendedName>
</protein>
<feature type="non-terminal residue" evidence="5">
    <location>
        <position position="1"/>
    </location>
</feature>
<dbReference type="GO" id="GO:0000978">
    <property type="term" value="F:RNA polymerase II cis-regulatory region sequence-specific DNA binding"/>
    <property type="evidence" value="ECO:0007669"/>
    <property type="project" value="TreeGrafter"/>
</dbReference>
<reference evidence="5" key="1">
    <citation type="submission" date="2023-06" db="EMBL/GenBank/DDBJ databases">
        <authorList>
            <consortium name="Lawrence Berkeley National Laboratory"/>
            <person name="Ahrendt S."/>
            <person name="Sahu N."/>
            <person name="Indic B."/>
            <person name="Wong-Bajracharya J."/>
            <person name="Merenyi Z."/>
            <person name="Ke H.-M."/>
            <person name="Monk M."/>
            <person name="Kocsube S."/>
            <person name="Drula E."/>
            <person name="Lipzen A."/>
            <person name="Balint B."/>
            <person name="Henrissat B."/>
            <person name="Andreopoulos B."/>
            <person name="Martin F.M."/>
            <person name="Harder C.B."/>
            <person name="Rigling D."/>
            <person name="Ford K.L."/>
            <person name="Foster G.D."/>
            <person name="Pangilinan J."/>
            <person name="Papanicolaou A."/>
            <person name="Barry K."/>
            <person name="LaButti K."/>
            <person name="Viragh M."/>
            <person name="Koriabine M."/>
            <person name="Yan M."/>
            <person name="Riley R."/>
            <person name="Champramary S."/>
            <person name="Plett K.L."/>
            <person name="Tsai I.J."/>
            <person name="Slot J."/>
            <person name="Sipos G."/>
            <person name="Plett J."/>
            <person name="Nagy L.G."/>
            <person name="Grigoriev I.V."/>
        </authorList>
    </citation>
    <scope>NUCLEOTIDE SEQUENCE</scope>
    <source>
        <strain evidence="5">HWK02</strain>
    </source>
</reference>
<evidence type="ECO:0000256" key="1">
    <source>
        <dbReference type="ARBA" id="ARBA00023125"/>
    </source>
</evidence>
<gene>
    <name evidence="5" type="ORF">EDD18DRAFT_1015292</name>
</gene>
<dbReference type="AlphaFoldDB" id="A0AA39UHS5"/>
<evidence type="ECO:0000256" key="2">
    <source>
        <dbReference type="ARBA" id="ARBA00023242"/>
    </source>
</evidence>
<keyword evidence="6" id="KW-1185">Reference proteome</keyword>
<proteinExistence type="predicted"/>
<evidence type="ECO:0000313" key="6">
    <source>
        <dbReference type="Proteomes" id="UP001175228"/>
    </source>
</evidence>
<comment type="caution">
    <text evidence="5">The sequence shown here is derived from an EMBL/GenBank/DDBJ whole genome shotgun (WGS) entry which is preliminary data.</text>
</comment>
<feature type="domain" description="HMG box" evidence="4">
    <location>
        <begin position="63"/>
        <end position="132"/>
    </location>
</feature>
<dbReference type="PROSITE" id="PS50118">
    <property type="entry name" value="HMG_BOX_2"/>
    <property type="match status" value="1"/>
</dbReference>
<dbReference type="PANTHER" id="PTHR45789:SF2">
    <property type="entry name" value="FI18025P1"/>
    <property type="match status" value="1"/>
</dbReference>
<feature type="non-terminal residue" evidence="5">
    <location>
        <position position="135"/>
    </location>
</feature>
<feature type="DNA-binding region" description="HMG box" evidence="3">
    <location>
        <begin position="63"/>
        <end position="132"/>
    </location>
</feature>
<dbReference type="CDD" id="cd01389">
    <property type="entry name" value="HMG-box_ROX1-like"/>
    <property type="match status" value="1"/>
</dbReference>
<dbReference type="InterPro" id="IPR036910">
    <property type="entry name" value="HMG_box_dom_sf"/>
</dbReference>
<accession>A0AA39UHS5</accession>
<keyword evidence="2 3" id="KW-0539">Nucleus</keyword>
<keyword evidence="1 3" id="KW-0238">DNA-binding</keyword>